<accession>A0A540X6D4</accession>
<dbReference type="RefSeq" id="WP_141641554.1">
    <property type="nucleotide sequence ID" value="NZ_VIFM01000017.1"/>
</dbReference>
<dbReference type="InterPro" id="IPR054191">
    <property type="entry name" value="DUF6896"/>
</dbReference>
<proteinExistence type="predicted"/>
<sequence>MRDLIQTVGDLLSRAPASDDESPAFRPASAWLLVCLMRQLVRQRWLVRIIEERLTPKWDEGEEDGDVPGLEGWTYDFHGRGCCLSSAGEILDVDFHGDEGTTIDPYFFATRLHSLSAPGVPEVRLMALLPGRDLVVSAIRELQNQGLLRHPTSEHVFRLPPELEALAEAAETLDLGSRQAREQSFVLLGDFEALEDSTFAARAREAREARKQWLLARTTAPTSAGDALAALQELLPPDAFVQACARVLSGPISSAMGDAIERLDTLPGVAGGPAVFALLQRLSPEEHHPYSLHAAARYLLRRQFERERVLAAVLAFARVDKVKGYGGNPFDGDFALLALEHAPEHALELVRRALRSSVPYCRMRIATVLCVLDTPWSQRELSAALQERAASDAGDSKYLQLALARSQSSWARAIAARWGRQQPPPATAEIGFTHEEVMAANADSWFDAELEKARAWVQRTRIQTPHEPG</sequence>
<dbReference type="AlphaFoldDB" id="A0A540X6D4"/>
<comment type="caution">
    <text evidence="2">The sequence shown here is derived from an EMBL/GenBank/DDBJ whole genome shotgun (WGS) entry which is preliminary data.</text>
</comment>
<reference evidence="2 3" key="1">
    <citation type="submission" date="2019-06" db="EMBL/GenBank/DDBJ databases">
        <authorList>
            <person name="Livingstone P."/>
            <person name="Whitworth D."/>
        </authorList>
    </citation>
    <scope>NUCLEOTIDE SEQUENCE [LARGE SCALE GENOMIC DNA]</scope>
    <source>
        <strain evidence="2 3">AM401</strain>
    </source>
</reference>
<evidence type="ECO:0000259" key="1">
    <source>
        <dbReference type="Pfam" id="PF21837"/>
    </source>
</evidence>
<organism evidence="2 3">
    <name type="scientific">Myxococcus llanfairpwllgwyngyllgogerychwyrndrobwllllantysiliogogogochensis</name>
    <dbReference type="NCBI Taxonomy" id="2590453"/>
    <lineage>
        <taxon>Bacteria</taxon>
        <taxon>Pseudomonadati</taxon>
        <taxon>Myxococcota</taxon>
        <taxon>Myxococcia</taxon>
        <taxon>Myxococcales</taxon>
        <taxon>Cystobacterineae</taxon>
        <taxon>Myxococcaceae</taxon>
        <taxon>Myxococcus</taxon>
    </lineage>
</organism>
<dbReference type="EMBL" id="VIFM01000017">
    <property type="protein sequence ID" value="TQF16817.1"/>
    <property type="molecule type" value="Genomic_DNA"/>
</dbReference>
<protein>
    <recommendedName>
        <fullName evidence="1">DUF6896 domain-containing protein</fullName>
    </recommendedName>
</protein>
<keyword evidence="3" id="KW-1185">Reference proteome</keyword>
<dbReference type="Proteomes" id="UP000315369">
    <property type="component" value="Unassembled WGS sequence"/>
</dbReference>
<gene>
    <name evidence="2" type="ORF">FJV41_06590</name>
</gene>
<evidence type="ECO:0000313" key="3">
    <source>
        <dbReference type="Proteomes" id="UP000315369"/>
    </source>
</evidence>
<dbReference type="OrthoDB" id="5494761at2"/>
<dbReference type="Pfam" id="PF21837">
    <property type="entry name" value="DUF6896"/>
    <property type="match status" value="1"/>
</dbReference>
<evidence type="ECO:0000313" key="2">
    <source>
        <dbReference type="EMBL" id="TQF16817.1"/>
    </source>
</evidence>
<name>A0A540X6D4_9BACT</name>
<feature type="domain" description="DUF6896" evidence="1">
    <location>
        <begin position="64"/>
        <end position="151"/>
    </location>
</feature>